<dbReference type="AlphaFoldDB" id="A0A0F9VDS4"/>
<reference evidence="2" key="1">
    <citation type="journal article" date="2015" name="Nature">
        <title>Complex archaea that bridge the gap between prokaryotes and eukaryotes.</title>
        <authorList>
            <person name="Spang A."/>
            <person name="Saw J.H."/>
            <person name="Jorgensen S.L."/>
            <person name="Zaremba-Niedzwiedzka K."/>
            <person name="Martijn J."/>
            <person name="Lind A.E."/>
            <person name="van Eijk R."/>
            <person name="Schleper C."/>
            <person name="Guy L."/>
            <person name="Ettema T.J."/>
        </authorList>
    </citation>
    <scope>NUCLEOTIDE SEQUENCE</scope>
</reference>
<comment type="caution">
    <text evidence="2">The sequence shown here is derived from an EMBL/GenBank/DDBJ whole genome shotgun (WGS) entry which is preliminary data.</text>
</comment>
<proteinExistence type="predicted"/>
<evidence type="ECO:0000313" key="1">
    <source>
        <dbReference type="EMBL" id="KKN50547.1"/>
    </source>
</evidence>
<evidence type="ECO:0000313" key="2">
    <source>
        <dbReference type="EMBL" id="KKN63943.1"/>
    </source>
</evidence>
<name>A0A0F9VDS4_9ZZZZ</name>
<protein>
    <submittedName>
        <fullName evidence="2">Uncharacterized protein</fullName>
    </submittedName>
</protein>
<organism evidence="2">
    <name type="scientific">marine sediment metagenome</name>
    <dbReference type="NCBI Taxonomy" id="412755"/>
    <lineage>
        <taxon>unclassified sequences</taxon>
        <taxon>metagenomes</taxon>
        <taxon>ecological metagenomes</taxon>
    </lineage>
</organism>
<dbReference type="EMBL" id="LAZR01001108">
    <property type="protein sequence ID" value="KKN50547.1"/>
    <property type="molecule type" value="Genomic_DNA"/>
</dbReference>
<dbReference type="EMBL" id="LAZR01000573">
    <property type="protein sequence ID" value="KKN63943.1"/>
    <property type="molecule type" value="Genomic_DNA"/>
</dbReference>
<sequence length="86" mass="10069">MRQFDVNEYITLKLEENKTNIYIGNKKFLQCKYLLLNIPVEKISDFDEIESVDEAAEKLDKSQEKGNKKRNAIKIPIGIILNHLIF</sequence>
<gene>
    <name evidence="2" type="ORF">LCGC14_0496750</name>
    <name evidence="1" type="ORF">LCGC14_0631640</name>
</gene>
<accession>A0A0F9VDS4</accession>